<keyword evidence="3" id="KW-1185">Reference proteome</keyword>
<reference evidence="2 3" key="1">
    <citation type="submission" date="2021-01" db="EMBL/GenBank/DDBJ databases">
        <title>Whole genome shotgun sequence of Actinoplanes durhamensis NBRC 14914.</title>
        <authorList>
            <person name="Komaki H."/>
            <person name="Tamura T."/>
        </authorList>
    </citation>
    <scope>NUCLEOTIDE SEQUENCE [LARGE SCALE GENOMIC DNA]</scope>
    <source>
        <strain evidence="2 3">NBRC 14914</strain>
    </source>
</reference>
<dbReference type="Proteomes" id="UP000637628">
    <property type="component" value="Unassembled WGS sequence"/>
</dbReference>
<organism evidence="2 3">
    <name type="scientific">Paractinoplanes durhamensis</name>
    <dbReference type="NCBI Taxonomy" id="113563"/>
    <lineage>
        <taxon>Bacteria</taxon>
        <taxon>Bacillati</taxon>
        <taxon>Actinomycetota</taxon>
        <taxon>Actinomycetes</taxon>
        <taxon>Micromonosporales</taxon>
        <taxon>Micromonosporaceae</taxon>
        <taxon>Paractinoplanes</taxon>
    </lineage>
</organism>
<dbReference type="RefSeq" id="WP_203727990.1">
    <property type="nucleotide sequence ID" value="NZ_BAAATX010000001.1"/>
</dbReference>
<sequence length="91" mass="9819">MAPLLLLLLLSLLLPPESVGESFDELLLLLESVESVVVVVLVDELSEVWSDACAATPMPTVPARLAAIRAPVSNDVRRSPLSRFICALPLR</sequence>
<evidence type="ECO:0000313" key="3">
    <source>
        <dbReference type="Proteomes" id="UP000637628"/>
    </source>
</evidence>
<comment type="caution">
    <text evidence="2">The sequence shown here is derived from an EMBL/GenBank/DDBJ whole genome shotgun (WGS) entry which is preliminary data.</text>
</comment>
<feature type="signal peptide" evidence="1">
    <location>
        <begin position="1"/>
        <end position="20"/>
    </location>
</feature>
<evidence type="ECO:0008006" key="4">
    <source>
        <dbReference type="Google" id="ProtNLM"/>
    </source>
</evidence>
<accession>A0ABQ3YXB6</accession>
<feature type="chain" id="PRO_5046259447" description="Secreted protein" evidence="1">
    <location>
        <begin position="21"/>
        <end position="91"/>
    </location>
</feature>
<gene>
    <name evidence="2" type="ORF">Adu01nite_35810</name>
</gene>
<evidence type="ECO:0000313" key="2">
    <source>
        <dbReference type="EMBL" id="GIE02231.1"/>
    </source>
</evidence>
<dbReference type="EMBL" id="BOML01000030">
    <property type="protein sequence ID" value="GIE02231.1"/>
    <property type="molecule type" value="Genomic_DNA"/>
</dbReference>
<proteinExistence type="predicted"/>
<protein>
    <recommendedName>
        <fullName evidence="4">Secreted protein</fullName>
    </recommendedName>
</protein>
<name>A0ABQ3YXB6_9ACTN</name>
<keyword evidence="1" id="KW-0732">Signal</keyword>
<evidence type="ECO:0000256" key="1">
    <source>
        <dbReference type="SAM" id="SignalP"/>
    </source>
</evidence>